<protein>
    <submittedName>
        <fullName evidence="2">Uncharacterized protein</fullName>
    </submittedName>
</protein>
<gene>
    <name evidence="2" type="ORF">BD289DRAFT_108361</name>
</gene>
<evidence type="ECO:0000256" key="1">
    <source>
        <dbReference type="SAM" id="MobiDB-lite"/>
    </source>
</evidence>
<feature type="compositionally biased region" description="Basic and acidic residues" evidence="1">
    <location>
        <begin position="70"/>
        <end position="87"/>
    </location>
</feature>
<organism evidence="2 3">
    <name type="scientific">Coniella lustricola</name>
    <dbReference type="NCBI Taxonomy" id="2025994"/>
    <lineage>
        <taxon>Eukaryota</taxon>
        <taxon>Fungi</taxon>
        <taxon>Dikarya</taxon>
        <taxon>Ascomycota</taxon>
        <taxon>Pezizomycotina</taxon>
        <taxon>Sordariomycetes</taxon>
        <taxon>Sordariomycetidae</taxon>
        <taxon>Diaporthales</taxon>
        <taxon>Schizoparmaceae</taxon>
        <taxon>Coniella</taxon>
    </lineage>
</organism>
<feature type="region of interest" description="Disordered" evidence="1">
    <location>
        <begin position="61"/>
        <end position="87"/>
    </location>
</feature>
<reference evidence="2 3" key="1">
    <citation type="journal article" date="2018" name="Mycol. Prog.">
        <title>Coniella lustricola, a new species from submerged detritus.</title>
        <authorList>
            <person name="Raudabaugh D.B."/>
            <person name="Iturriaga T."/>
            <person name="Carver A."/>
            <person name="Mondo S."/>
            <person name="Pangilinan J."/>
            <person name="Lipzen A."/>
            <person name="He G."/>
            <person name="Amirebrahimi M."/>
            <person name="Grigoriev I.V."/>
            <person name="Miller A.N."/>
        </authorList>
    </citation>
    <scope>NUCLEOTIDE SEQUENCE [LARGE SCALE GENOMIC DNA]</scope>
    <source>
        <strain evidence="2 3">B22-T-1</strain>
    </source>
</reference>
<keyword evidence="3" id="KW-1185">Reference proteome</keyword>
<dbReference type="Proteomes" id="UP000241462">
    <property type="component" value="Unassembled WGS sequence"/>
</dbReference>
<proteinExistence type="predicted"/>
<dbReference type="InParanoid" id="A0A2T3AGL4"/>
<dbReference type="AlphaFoldDB" id="A0A2T3AGL4"/>
<dbReference type="EMBL" id="KZ678392">
    <property type="protein sequence ID" value="PSR97362.1"/>
    <property type="molecule type" value="Genomic_DNA"/>
</dbReference>
<sequence>MLDLLFERYRPGAHGEDQVENQPTNKRSLHYIPTSMRIFSACRLQAGRAVLSKRRFNPFELPSPASAPAPHDDYQQSSRPVDRDVSRDNLLPSSEAQENDLTNILDRESQIQTESSIFENAPDDGDGDGEDGDTQLLHFAKNKKSGIPISGRNRTLNNLKRDVNSQYAKLARTNAAALSWNRRQGAMTFEDLRDRAKAAPSRLSSLATFLSLHELAQEHTPGMELNLADLTLSVSKTFPHRLVYAHDPDHHAGKPWIADALLRRAESWNEKDMYDFLRLLHPGGTKQNSMNKQHRGQCLSNYKVLFDVANRSLKRKDNARSIIEELRIDHLGVTPPPSITALQDGMYPEDVVAAVEHVRDPRRGPDRRITAFWVSINAPFRLAMRSCLALSRGYTPAQESDILTPTLLNFGKWLRQWHTGSKDQSLEGRSATKSVRFPGTGVNMCPDVDTLGPIPIIFAFRQKYIWFTWHGGFHGKLVAQYASHWLPVHSAGLGRDWDTASEMQQRVLLQGPPAGAEDAELSTRRLSPTGGFGDHGMVQLTPLLRDETWDWKTPMS</sequence>
<evidence type="ECO:0000313" key="3">
    <source>
        <dbReference type="Proteomes" id="UP000241462"/>
    </source>
</evidence>
<evidence type="ECO:0000313" key="2">
    <source>
        <dbReference type="EMBL" id="PSR97362.1"/>
    </source>
</evidence>
<name>A0A2T3AGL4_9PEZI</name>
<accession>A0A2T3AGL4</accession>
<dbReference type="OrthoDB" id="5236157at2759"/>